<dbReference type="GO" id="GO:0022857">
    <property type="term" value="F:transmembrane transporter activity"/>
    <property type="evidence" value="ECO:0007669"/>
    <property type="project" value="TreeGrafter"/>
</dbReference>
<feature type="transmembrane region" description="Helical" evidence="7">
    <location>
        <begin position="257"/>
        <end position="279"/>
    </location>
</feature>
<feature type="transmembrane region" description="Helical" evidence="7">
    <location>
        <begin position="40"/>
        <end position="58"/>
    </location>
</feature>
<dbReference type="InterPro" id="IPR004681">
    <property type="entry name" value="TRAP_DctM"/>
</dbReference>
<evidence type="ECO:0000256" key="1">
    <source>
        <dbReference type="ARBA" id="ARBA00004429"/>
    </source>
</evidence>
<accession>X1GGD1</accession>
<dbReference type="PANTHER" id="PTHR33362">
    <property type="entry name" value="SIALIC ACID TRAP TRANSPORTER PERMEASE PROTEIN SIAT-RELATED"/>
    <property type="match status" value="1"/>
</dbReference>
<dbReference type="EMBL" id="BARU01005985">
    <property type="protein sequence ID" value="GAH43880.1"/>
    <property type="molecule type" value="Genomic_DNA"/>
</dbReference>
<feature type="transmembrane region" description="Helical" evidence="7">
    <location>
        <begin position="340"/>
        <end position="367"/>
    </location>
</feature>
<dbReference type="Pfam" id="PF06808">
    <property type="entry name" value="DctM"/>
    <property type="match status" value="1"/>
</dbReference>
<evidence type="ECO:0000256" key="6">
    <source>
        <dbReference type="ARBA" id="ARBA00023136"/>
    </source>
</evidence>
<dbReference type="NCBIfam" id="TIGR00786">
    <property type="entry name" value="dctM"/>
    <property type="match status" value="1"/>
</dbReference>
<dbReference type="GO" id="GO:0005886">
    <property type="term" value="C:plasma membrane"/>
    <property type="evidence" value="ECO:0007669"/>
    <property type="project" value="UniProtKB-SubCell"/>
</dbReference>
<comment type="subcellular location">
    <subcellularLocation>
        <location evidence="1">Cell inner membrane</location>
        <topology evidence="1">Multi-pass membrane protein</topology>
    </subcellularLocation>
</comment>
<feature type="domain" description="TRAP C4-dicarboxylate transport system permease DctM subunit" evidence="8">
    <location>
        <begin position="2"/>
        <end position="401"/>
    </location>
</feature>
<gene>
    <name evidence="9" type="ORF">S03H2_11748</name>
</gene>
<keyword evidence="6 7" id="KW-0472">Membrane</keyword>
<dbReference type="AlphaFoldDB" id="X1GGD1"/>
<name>X1GGD1_9ZZZZ</name>
<keyword evidence="4 7" id="KW-0812">Transmembrane</keyword>
<feature type="transmembrane region" description="Helical" evidence="7">
    <location>
        <begin position="156"/>
        <end position="179"/>
    </location>
</feature>
<feature type="transmembrane region" description="Helical" evidence="7">
    <location>
        <begin position="387"/>
        <end position="406"/>
    </location>
</feature>
<keyword evidence="3" id="KW-0997">Cell inner membrane</keyword>
<evidence type="ECO:0000256" key="7">
    <source>
        <dbReference type="SAM" id="Phobius"/>
    </source>
</evidence>
<evidence type="ECO:0000259" key="8">
    <source>
        <dbReference type="Pfam" id="PF06808"/>
    </source>
</evidence>
<evidence type="ECO:0000313" key="9">
    <source>
        <dbReference type="EMBL" id="GAH43880.1"/>
    </source>
</evidence>
<feature type="non-terminal residue" evidence="9">
    <location>
        <position position="1"/>
    </location>
</feature>
<dbReference type="PIRSF" id="PIRSF006066">
    <property type="entry name" value="HI0050"/>
    <property type="match status" value="1"/>
</dbReference>
<evidence type="ECO:0000256" key="2">
    <source>
        <dbReference type="ARBA" id="ARBA00022475"/>
    </source>
</evidence>
<keyword evidence="5 7" id="KW-1133">Transmembrane helix</keyword>
<feature type="transmembrane region" description="Helical" evidence="7">
    <location>
        <begin position="299"/>
        <end position="328"/>
    </location>
</feature>
<reference evidence="9" key="1">
    <citation type="journal article" date="2014" name="Front. Microbiol.">
        <title>High frequency of phylogenetically diverse reductive dehalogenase-homologous genes in deep subseafloor sedimentary metagenomes.</title>
        <authorList>
            <person name="Kawai M."/>
            <person name="Futagami T."/>
            <person name="Toyoda A."/>
            <person name="Takaki Y."/>
            <person name="Nishi S."/>
            <person name="Hori S."/>
            <person name="Arai W."/>
            <person name="Tsubouchi T."/>
            <person name="Morono Y."/>
            <person name="Uchiyama I."/>
            <person name="Ito T."/>
            <person name="Fujiyama A."/>
            <person name="Inagaki F."/>
            <person name="Takami H."/>
        </authorList>
    </citation>
    <scope>NUCLEOTIDE SEQUENCE</scope>
    <source>
        <strain evidence="9">Expedition CK06-06</strain>
    </source>
</reference>
<evidence type="ECO:0000256" key="4">
    <source>
        <dbReference type="ARBA" id="ARBA00022692"/>
    </source>
</evidence>
<proteinExistence type="predicted"/>
<feature type="transmembrane region" description="Helical" evidence="7">
    <location>
        <begin position="200"/>
        <end position="220"/>
    </location>
</feature>
<feature type="transmembrane region" description="Helical" evidence="7">
    <location>
        <begin position="12"/>
        <end position="33"/>
    </location>
</feature>
<sequence length="412" mass="44062">IPIALGMIMSSIFYFALAPGPAAGIGMAATQFLSNMNVKFILLAVPLFVFAAKVMNTGQVTEMIFRFANILVGRWRGGMGHVNVVASLIFSGMTGSAVADASGLGIMEIEAMRKHGYDDGFSCGVTAASATIGPIFPPSIPMIFYAMLSGASIGQLFMGGMVPGVLMAIVLMGYIAFIAKTRNYPKGEKYPLKAFIKNTAIAFPALLTPVILLGGIYTGIVTPTEAGALVGFYALLISFFVYRILGLKQLVQITFETAKTTGILAIIVGAAYCFSYIVAVEHIPDMFAGFLLGITQNKYVLLLVINILFIILGMFIDTMCITLVFIPMVLPLVEALGIDLVHFGVVIVLNMMIGLSTPPFGILLFIVSGISGTPLKNVIKECLPMTIILIGVLFLITYVPDVVMFIPNTFGR</sequence>
<feature type="transmembrane region" description="Helical" evidence="7">
    <location>
        <begin position="120"/>
        <end position="144"/>
    </location>
</feature>
<dbReference type="InterPro" id="IPR010656">
    <property type="entry name" value="DctM"/>
</dbReference>
<evidence type="ECO:0000256" key="5">
    <source>
        <dbReference type="ARBA" id="ARBA00022989"/>
    </source>
</evidence>
<evidence type="ECO:0000256" key="3">
    <source>
        <dbReference type="ARBA" id="ARBA00022519"/>
    </source>
</evidence>
<comment type="caution">
    <text evidence="9">The sequence shown here is derived from an EMBL/GenBank/DDBJ whole genome shotgun (WGS) entry which is preliminary data.</text>
</comment>
<feature type="transmembrane region" description="Helical" evidence="7">
    <location>
        <begin position="78"/>
        <end position="99"/>
    </location>
</feature>
<organism evidence="9">
    <name type="scientific">marine sediment metagenome</name>
    <dbReference type="NCBI Taxonomy" id="412755"/>
    <lineage>
        <taxon>unclassified sequences</taxon>
        <taxon>metagenomes</taxon>
        <taxon>ecological metagenomes</taxon>
    </lineage>
</organism>
<dbReference type="PANTHER" id="PTHR33362:SF3">
    <property type="entry name" value="SIALIC ACID TRAP TRANSPORTER PERMEASE PROTEIN SIAT"/>
    <property type="match status" value="1"/>
</dbReference>
<feature type="transmembrane region" description="Helical" evidence="7">
    <location>
        <begin position="226"/>
        <end position="245"/>
    </location>
</feature>
<keyword evidence="2" id="KW-1003">Cell membrane</keyword>
<protein>
    <recommendedName>
        <fullName evidence="8">TRAP C4-dicarboxylate transport system permease DctM subunit domain-containing protein</fullName>
    </recommendedName>
</protein>